<dbReference type="AlphaFoldDB" id="A0A9W9B0S1"/>
<evidence type="ECO:0008006" key="3">
    <source>
        <dbReference type="Google" id="ProtNLM"/>
    </source>
</evidence>
<evidence type="ECO:0000313" key="2">
    <source>
        <dbReference type="Proteomes" id="UP001150238"/>
    </source>
</evidence>
<reference evidence="1" key="1">
    <citation type="submission" date="2022-08" db="EMBL/GenBank/DDBJ databases">
        <authorList>
            <consortium name="DOE Joint Genome Institute"/>
            <person name="Min B."/>
            <person name="Riley R."/>
            <person name="Sierra-Patev S."/>
            <person name="Naranjo-Ortiz M."/>
            <person name="Looney B."/>
            <person name="Konkel Z."/>
            <person name="Slot J.C."/>
            <person name="Sakamoto Y."/>
            <person name="Steenwyk J.L."/>
            <person name="Rokas A."/>
            <person name="Carro J."/>
            <person name="Camarero S."/>
            <person name="Ferreira P."/>
            <person name="Molpeceres G."/>
            <person name="Ruiz-Duenas F.J."/>
            <person name="Serrano A."/>
            <person name="Henrissat B."/>
            <person name="Drula E."/>
            <person name="Hughes K.W."/>
            <person name="Mata J.L."/>
            <person name="Ishikawa N.K."/>
            <person name="Vargas-Isla R."/>
            <person name="Ushijima S."/>
            <person name="Smith C.A."/>
            <person name="Ahrendt S."/>
            <person name="Andreopoulos W."/>
            <person name="He G."/>
            <person name="Labutti K."/>
            <person name="Lipzen A."/>
            <person name="Ng V."/>
            <person name="Sandor L."/>
            <person name="Barry K."/>
            <person name="Martinez A.T."/>
            <person name="Xiao Y."/>
            <person name="Gibbons J.G."/>
            <person name="Terashima K."/>
            <person name="Hibbett D.S."/>
            <person name="Grigoriev I.V."/>
        </authorList>
    </citation>
    <scope>NUCLEOTIDE SEQUENCE</scope>
    <source>
        <strain evidence="1">Sp2 HRB7682 ss15</strain>
    </source>
</reference>
<protein>
    <recommendedName>
        <fullName evidence="3">C2 domain-containing protein</fullName>
    </recommendedName>
</protein>
<dbReference type="Proteomes" id="UP001150238">
    <property type="component" value="Unassembled WGS sequence"/>
</dbReference>
<name>A0A9W9B0S1_9AGAR</name>
<dbReference type="EMBL" id="JANVFS010000003">
    <property type="protein sequence ID" value="KAJ4493811.1"/>
    <property type="molecule type" value="Genomic_DNA"/>
</dbReference>
<proteinExistence type="predicted"/>
<comment type="caution">
    <text evidence="1">The sequence shown here is derived from an EMBL/GenBank/DDBJ whole genome shotgun (WGS) entry which is preliminary data.</text>
</comment>
<reference evidence="1" key="2">
    <citation type="journal article" date="2023" name="Proc. Natl. Acad. Sci. U.S.A.">
        <title>A global phylogenomic analysis of the shiitake genus Lentinula.</title>
        <authorList>
            <person name="Sierra-Patev S."/>
            <person name="Min B."/>
            <person name="Naranjo-Ortiz M."/>
            <person name="Looney B."/>
            <person name="Konkel Z."/>
            <person name="Slot J.C."/>
            <person name="Sakamoto Y."/>
            <person name="Steenwyk J.L."/>
            <person name="Rokas A."/>
            <person name="Carro J."/>
            <person name="Camarero S."/>
            <person name="Ferreira P."/>
            <person name="Molpeceres G."/>
            <person name="Ruiz-Duenas F.J."/>
            <person name="Serrano A."/>
            <person name="Henrissat B."/>
            <person name="Drula E."/>
            <person name="Hughes K.W."/>
            <person name="Mata J.L."/>
            <person name="Ishikawa N.K."/>
            <person name="Vargas-Isla R."/>
            <person name="Ushijima S."/>
            <person name="Smith C.A."/>
            <person name="Donoghue J."/>
            <person name="Ahrendt S."/>
            <person name="Andreopoulos W."/>
            <person name="He G."/>
            <person name="LaButti K."/>
            <person name="Lipzen A."/>
            <person name="Ng V."/>
            <person name="Riley R."/>
            <person name="Sandor L."/>
            <person name="Barry K."/>
            <person name="Martinez A.T."/>
            <person name="Xiao Y."/>
            <person name="Gibbons J.G."/>
            <person name="Terashima K."/>
            <person name="Grigoriev I.V."/>
            <person name="Hibbett D."/>
        </authorList>
    </citation>
    <scope>NUCLEOTIDE SEQUENCE</scope>
    <source>
        <strain evidence="1">Sp2 HRB7682 ss15</strain>
    </source>
</reference>
<sequence length="286" mass="32177">MQLYSCVSADDCHCSNVAIYLPNYKIFRFSCDFCATPLSITLSLLLRFPVFLVLMIHLLDMNSTSNAKHCMDSDEFESSQRVQFHGQYHMKFPLVDLLTDREPAVIGTKDFISPKLHGKRPSNAFVGMRVVGDTPKDKAYLSTSVVKCKSADEPEWYDNLGPMWLSPFSTISFHVKTRSKFSKTTAILASTETYTLRKLRKMQGHMDRQSTIALPLRSHNPHTEFPTGGVLIINLRELSTSKSAMEEYMSLRSAGSQRSSLEDGSLEIQEGVSSLSPVFSENRTLP</sequence>
<gene>
    <name evidence="1" type="ORF">C8J55DRAFT_168922</name>
</gene>
<organism evidence="1 2">
    <name type="scientific">Lentinula lateritia</name>
    <dbReference type="NCBI Taxonomy" id="40482"/>
    <lineage>
        <taxon>Eukaryota</taxon>
        <taxon>Fungi</taxon>
        <taxon>Dikarya</taxon>
        <taxon>Basidiomycota</taxon>
        <taxon>Agaricomycotina</taxon>
        <taxon>Agaricomycetes</taxon>
        <taxon>Agaricomycetidae</taxon>
        <taxon>Agaricales</taxon>
        <taxon>Marasmiineae</taxon>
        <taxon>Omphalotaceae</taxon>
        <taxon>Lentinula</taxon>
    </lineage>
</organism>
<accession>A0A9W9B0S1</accession>
<evidence type="ECO:0000313" key="1">
    <source>
        <dbReference type="EMBL" id="KAJ4493811.1"/>
    </source>
</evidence>